<dbReference type="OrthoDB" id="202775at2759"/>
<sequence length="115" mass="12334">MSSYYQYFVQLADPCAVNWVQYTDAITGAELLGGCAAIFDTTTNSTVLQGVNCVDLNLIVGPKQLQTCGNNAYNQFVELIRSQAEICGEESVVSDCALKKLRADVGSSATKAARL</sequence>
<dbReference type="Proteomes" id="UP000241890">
    <property type="component" value="Unassembled WGS sequence"/>
</dbReference>
<evidence type="ECO:0000313" key="2">
    <source>
        <dbReference type="Proteomes" id="UP000241890"/>
    </source>
</evidence>
<evidence type="ECO:0000313" key="1">
    <source>
        <dbReference type="EMBL" id="GBG27567.1"/>
    </source>
</evidence>
<proteinExistence type="predicted"/>
<gene>
    <name evidence="1" type="ORF">FCC1311_037902</name>
</gene>
<dbReference type="AlphaFoldDB" id="A0A2R5G944"/>
<accession>A0A2R5G944</accession>
<name>A0A2R5G944_9STRA</name>
<dbReference type="InParanoid" id="A0A2R5G944"/>
<comment type="caution">
    <text evidence="1">The sequence shown here is derived from an EMBL/GenBank/DDBJ whole genome shotgun (WGS) entry which is preliminary data.</text>
</comment>
<organism evidence="1 2">
    <name type="scientific">Hondaea fermentalgiana</name>
    <dbReference type="NCBI Taxonomy" id="2315210"/>
    <lineage>
        <taxon>Eukaryota</taxon>
        <taxon>Sar</taxon>
        <taxon>Stramenopiles</taxon>
        <taxon>Bigyra</taxon>
        <taxon>Labyrinthulomycetes</taxon>
        <taxon>Thraustochytrida</taxon>
        <taxon>Thraustochytriidae</taxon>
        <taxon>Hondaea</taxon>
    </lineage>
</organism>
<keyword evidence="2" id="KW-1185">Reference proteome</keyword>
<dbReference type="EMBL" id="BEYU01000032">
    <property type="protein sequence ID" value="GBG27567.1"/>
    <property type="molecule type" value="Genomic_DNA"/>
</dbReference>
<protein>
    <submittedName>
        <fullName evidence="1">Uncharacterized protein</fullName>
    </submittedName>
</protein>
<reference evidence="1 2" key="1">
    <citation type="submission" date="2017-12" db="EMBL/GenBank/DDBJ databases">
        <title>Sequencing, de novo assembly and annotation of complete genome of a new Thraustochytrid species, strain FCC1311.</title>
        <authorList>
            <person name="Sedici K."/>
            <person name="Godart F."/>
            <person name="Aiese Cigliano R."/>
            <person name="Sanseverino W."/>
            <person name="Barakat M."/>
            <person name="Ortet P."/>
            <person name="Marechal E."/>
            <person name="Cagnac O."/>
            <person name="Amato A."/>
        </authorList>
    </citation>
    <scope>NUCLEOTIDE SEQUENCE [LARGE SCALE GENOMIC DNA]</scope>
</reference>